<feature type="region of interest" description="Disordered" evidence="1">
    <location>
        <begin position="1"/>
        <end position="22"/>
    </location>
</feature>
<dbReference type="SUPFAM" id="SSF52980">
    <property type="entry name" value="Restriction endonuclease-like"/>
    <property type="match status" value="1"/>
</dbReference>
<dbReference type="PANTHER" id="PTHR35400">
    <property type="entry name" value="SLR1083 PROTEIN"/>
    <property type="match status" value="1"/>
</dbReference>
<keyword evidence="3" id="KW-0378">Hydrolase</keyword>
<dbReference type="EMBL" id="OBEG01000010">
    <property type="protein sequence ID" value="SNY89843.1"/>
    <property type="molecule type" value="Genomic_DNA"/>
</dbReference>
<organism evidence="3 4">
    <name type="scientific">Nocardia amikacinitolerans</name>
    <dbReference type="NCBI Taxonomy" id="756689"/>
    <lineage>
        <taxon>Bacteria</taxon>
        <taxon>Bacillati</taxon>
        <taxon>Actinomycetota</taxon>
        <taxon>Actinomycetes</taxon>
        <taxon>Mycobacteriales</taxon>
        <taxon>Nocardiaceae</taxon>
        <taxon>Nocardia</taxon>
    </lineage>
</organism>
<keyword evidence="4" id="KW-1185">Reference proteome</keyword>
<evidence type="ECO:0000259" key="2">
    <source>
        <dbReference type="Pfam" id="PF05685"/>
    </source>
</evidence>
<dbReference type="GO" id="GO:0004519">
    <property type="term" value="F:endonuclease activity"/>
    <property type="evidence" value="ECO:0007669"/>
    <property type="project" value="UniProtKB-KW"/>
</dbReference>
<name>A0A285LZG8_9NOCA</name>
<dbReference type="InterPro" id="IPR008538">
    <property type="entry name" value="Uma2"/>
</dbReference>
<gene>
    <name evidence="3" type="ORF">SAMN04244553_0160</name>
</gene>
<dbReference type="InterPro" id="IPR011335">
    <property type="entry name" value="Restrct_endonuc-II-like"/>
</dbReference>
<dbReference type="Gene3D" id="3.90.1570.10">
    <property type="entry name" value="tt1808, chain A"/>
    <property type="match status" value="1"/>
</dbReference>
<sequence>MAIIAGHESRSDRPPPRYPGHMGIQDADVSLAEFEVLERASSEEVSVELINGRIYVVPVPDGEHDEFAATIRNQIVSSTGLEFFHERGLRIPAYREGRSRVDGAVAPRGYFRTEPSWADPSGVLLIVEITSGRERDAEVDRVEKRDAYAQAEIPMYLLVDRHHGELTVFWAPDRGQYTQQAAAKFGAPLHLPAPFDFDLDTAEFL</sequence>
<keyword evidence="3" id="KW-0540">Nuclease</keyword>
<evidence type="ECO:0000256" key="1">
    <source>
        <dbReference type="SAM" id="MobiDB-lite"/>
    </source>
</evidence>
<evidence type="ECO:0000313" key="3">
    <source>
        <dbReference type="EMBL" id="SNY89843.1"/>
    </source>
</evidence>
<keyword evidence="3" id="KW-0255">Endonuclease</keyword>
<dbReference type="CDD" id="cd06260">
    <property type="entry name" value="DUF820-like"/>
    <property type="match status" value="1"/>
</dbReference>
<accession>A0A285LZG8</accession>
<feature type="domain" description="Putative restriction endonuclease" evidence="2">
    <location>
        <begin position="32"/>
        <end position="200"/>
    </location>
</feature>
<dbReference type="PANTHER" id="PTHR35400:SF3">
    <property type="entry name" value="SLL1072 PROTEIN"/>
    <property type="match status" value="1"/>
</dbReference>
<dbReference type="Pfam" id="PF05685">
    <property type="entry name" value="Uma2"/>
    <property type="match status" value="1"/>
</dbReference>
<dbReference type="AlphaFoldDB" id="A0A285LZG8"/>
<reference evidence="3 4" key="1">
    <citation type="submission" date="2017-09" db="EMBL/GenBank/DDBJ databases">
        <authorList>
            <person name="Ehlers B."/>
            <person name="Leendertz F.H."/>
        </authorList>
    </citation>
    <scope>NUCLEOTIDE SEQUENCE [LARGE SCALE GENOMIC DNA]</scope>
    <source>
        <strain evidence="3 4">DSM 45537</strain>
    </source>
</reference>
<protein>
    <submittedName>
        <fullName evidence="3">Endonuclease, Uma2 family (Restriction endonuclease fold)</fullName>
    </submittedName>
</protein>
<dbReference type="InterPro" id="IPR012296">
    <property type="entry name" value="Nuclease_put_TT1808"/>
</dbReference>
<proteinExistence type="predicted"/>
<dbReference type="Proteomes" id="UP000219565">
    <property type="component" value="Unassembled WGS sequence"/>
</dbReference>
<evidence type="ECO:0000313" key="4">
    <source>
        <dbReference type="Proteomes" id="UP000219565"/>
    </source>
</evidence>